<evidence type="ECO:0000313" key="1">
    <source>
        <dbReference type="EMBL" id="VDB93377.1"/>
    </source>
</evidence>
<keyword evidence="2" id="KW-1185">Reference proteome</keyword>
<dbReference type="EMBL" id="LR026992">
    <property type="protein sequence ID" value="VDB93377.1"/>
    <property type="molecule type" value="Genomic_DNA"/>
</dbReference>
<proteinExistence type="predicted"/>
<dbReference type="Proteomes" id="UP000324639">
    <property type="component" value="Chromosome Bgt_-09"/>
</dbReference>
<organism evidence="1 2">
    <name type="scientific">Blumeria graminis f. sp. tritici</name>
    <dbReference type="NCBI Taxonomy" id="62690"/>
    <lineage>
        <taxon>Eukaryota</taxon>
        <taxon>Fungi</taxon>
        <taxon>Dikarya</taxon>
        <taxon>Ascomycota</taxon>
        <taxon>Pezizomycotina</taxon>
        <taxon>Leotiomycetes</taxon>
        <taxon>Erysiphales</taxon>
        <taxon>Erysiphaceae</taxon>
        <taxon>Blumeria</taxon>
    </lineage>
</organism>
<dbReference type="AlphaFoldDB" id="A0A9X9MMQ3"/>
<accession>A0A9X9MMQ3</accession>
<name>A0A9X9MMQ3_BLUGR</name>
<reference evidence="1 2" key="1">
    <citation type="submission" date="2018-08" db="EMBL/GenBank/DDBJ databases">
        <authorList>
            <person name="Muller C M."/>
        </authorList>
    </citation>
    <scope>NUCLEOTIDE SEQUENCE [LARGE SCALE GENOMIC DNA]</scope>
</reference>
<gene>
    <name evidence="1" type="ORF">BGT96224V316_LOCUS7115</name>
</gene>
<evidence type="ECO:0000313" key="2">
    <source>
        <dbReference type="Proteomes" id="UP000324639"/>
    </source>
</evidence>
<sequence length="118" mass="13664">MAIRRKRVSQIDGLFLQEPQTCTGYFPRLARCSSSGKVDFVIFWSVEEQIPPTIGLHEGGFHSVDLVSVYSWINFVRIKVAAVGFRSIGTHVYRLHRHRRESREADLCGYCVYTDERR</sequence>
<protein>
    <submittedName>
        <fullName evidence="1">Bgt-50150</fullName>
    </submittedName>
</protein>